<dbReference type="PIRSF" id="PIRSF001426">
    <property type="entry name" value="NHase_alpha"/>
    <property type="match status" value="1"/>
</dbReference>
<evidence type="ECO:0000313" key="11">
    <source>
        <dbReference type="Proteomes" id="UP001218364"/>
    </source>
</evidence>
<evidence type="ECO:0000256" key="2">
    <source>
        <dbReference type="ARBA" id="ARBA00013079"/>
    </source>
</evidence>
<dbReference type="PATRIC" id="fig|60890.4.peg.853"/>
<comment type="catalytic activity">
    <reaction evidence="5">
        <text>an aliphatic primary amide = an aliphatic nitrile + H2O</text>
        <dbReference type="Rhea" id="RHEA:12673"/>
        <dbReference type="ChEBI" id="CHEBI:15377"/>
        <dbReference type="ChEBI" id="CHEBI:65285"/>
        <dbReference type="ChEBI" id="CHEBI:80291"/>
        <dbReference type="EC" id="4.2.1.84"/>
    </reaction>
</comment>
<feature type="binding site" evidence="6">
    <location>
        <position position="112"/>
    </location>
    <ligand>
        <name>Fe(3+)</name>
        <dbReference type="ChEBI" id="CHEBI:29034"/>
    </ligand>
</feature>
<proteinExistence type="inferred from homology"/>
<dbReference type="GO" id="GO:0046914">
    <property type="term" value="F:transition metal ion binding"/>
    <property type="evidence" value="ECO:0007669"/>
    <property type="project" value="InterPro"/>
</dbReference>
<keyword evidence="4 9" id="KW-0456">Lyase</keyword>
<dbReference type="RefSeq" id="WP_065270872.1">
    <property type="nucleotide sequence ID" value="NZ_CP015124.1"/>
</dbReference>
<dbReference type="Gene3D" id="3.90.330.10">
    <property type="entry name" value="Nitrile hydratase alpha /Thiocyanate hydrolase gamma"/>
    <property type="match status" value="1"/>
</dbReference>
<dbReference type="SUPFAM" id="SSF56209">
    <property type="entry name" value="Nitrile hydratase alpha chain"/>
    <property type="match status" value="1"/>
</dbReference>
<dbReference type="EMBL" id="CP015124">
    <property type="protein sequence ID" value="ANP35797.1"/>
    <property type="molecule type" value="Genomic_DNA"/>
</dbReference>
<feature type="domain" description="Nitrile hydratase alpha/Thiocyanate hydrolase gamma" evidence="7">
    <location>
        <begin position="17"/>
        <end position="197"/>
    </location>
</feature>
<dbReference type="OrthoDB" id="528553at2"/>
<dbReference type="Proteomes" id="UP000092565">
    <property type="component" value="Chromosome"/>
</dbReference>
<dbReference type="InterPro" id="IPR018141">
    <property type="entry name" value="Nitrile_hydratase_asu"/>
</dbReference>
<feature type="binding site" evidence="6">
    <location>
        <position position="108"/>
    </location>
    <ligand>
        <name>Fe(3+)</name>
        <dbReference type="ChEBI" id="CHEBI:29034"/>
    </ligand>
</feature>
<gene>
    <name evidence="9" type="primary">nthA</name>
    <name evidence="8" type="ORF">JL2886_00873</name>
    <name evidence="9" type="ORF">PXK24_08825</name>
</gene>
<dbReference type="Pfam" id="PF02979">
    <property type="entry name" value="NHase_alpha"/>
    <property type="match status" value="1"/>
</dbReference>
<dbReference type="GO" id="GO:0018822">
    <property type="term" value="F:nitrile hydratase activity"/>
    <property type="evidence" value="ECO:0007669"/>
    <property type="project" value="UniProtKB-EC"/>
</dbReference>
<dbReference type="NCBIfam" id="TIGR01323">
    <property type="entry name" value="nitrile_alph"/>
    <property type="match status" value="1"/>
</dbReference>
<evidence type="ECO:0000256" key="5">
    <source>
        <dbReference type="ARBA" id="ARBA00044877"/>
    </source>
</evidence>
<feature type="binding site" evidence="6">
    <location>
        <position position="111"/>
    </location>
    <ligand>
        <name>Fe(3+)</name>
        <dbReference type="ChEBI" id="CHEBI:29034"/>
    </ligand>
</feature>
<dbReference type="EMBL" id="JARCJK010000003">
    <property type="protein sequence ID" value="MDE4165795.1"/>
    <property type="molecule type" value="Genomic_DNA"/>
</dbReference>
<evidence type="ECO:0000313" key="10">
    <source>
        <dbReference type="Proteomes" id="UP000092565"/>
    </source>
</evidence>
<keyword evidence="6" id="KW-0408">Iron</keyword>
<evidence type="ECO:0000256" key="3">
    <source>
        <dbReference type="ARBA" id="ARBA00022723"/>
    </source>
</evidence>
<dbReference type="InterPro" id="IPR023900">
    <property type="entry name" value="CN_Hdrtase_asu/SCN_Hdrlase_gsu"/>
</dbReference>
<feature type="binding site" evidence="6">
    <location>
        <position position="113"/>
    </location>
    <ligand>
        <name>Fe(3+)</name>
        <dbReference type="ChEBI" id="CHEBI:29034"/>
    </ligand>
</feature>
<evidence type="ECO:0000313" key="8">
    <source>
        <dbReference type="EMBL" id="ANP35797.1"/>
    </source>
</evidence>
<evidence type="ECO:0000313" key="9">
    <source>
        <dbReference type="EMBL" id="MDE4165795.1"/>
    </source>
</evidence>
<dbReference type="Proteomes" id="UP001218364">
    <property type="component" value="Unassembled WGS sequence"/>
</dbReference>
<reference evidence="8 10" key="1">
    <citation type="submission" date="2016-04" db="EMBL/GenBank/DDBJ databases">
        <authorList>
            <person name="Evans L.H."/>
            <person name="Alamgir A."/>
            <person name="Owens N."/>
            <person name="Weber N.D."/>
            <person name="Virtaneva K."/>
            <person name="Barbian K."/>
            <person name="Babar A."/>
            <person name="Rosenke K."/>
        </authorList>
    </citation>
    <scope>NUCLEOTIDE SEQUENCE [LARGE SCALE GENOMIC DNA]</scope>
    <source>
        <strain evidence="8 10">JL2886</strain>
    </source>
</reference>
<evidence type="ECO:0000256" key="1">
    <source>
        <dbReference type="ARBA" id="ARBA00009363"/>
    </source>
</evidence>
<keyword evidence="3 6" id="KW-0479">Metal-binding</keyword>
<protein>
    <recommendedName>
        <fullName evidence="2">nitrile hydratase</fullName>
        <ecNumber evidence="2">4.2.1.84</ecNumber>
    </recommendedName>
</protein>
<name>A0A1B0ZNR5_9RHOB</name>
<evidence type="ECO:0000259" key="7">
    <source>
        <dbReference type="Pfam" id="PF02979"/>
    </source>
</evidence>
<dbReference type="InterPro" id="IPR036648">
    <property type="entry name" value="CN_Hdrase_a/SCN_Hdrase_g_sf"/>
</dbReference>
<reference evidence="9 11" key="2">
    <citation type="submission" date="2023-02" db="EMBL/GenBank/DDBJ databases">
        <title>Population genomics of bacteria associated with diatom.</title>
        <authorList>
            <person name="Xie J."/>
            <person name="Wang H."/>
        </authorList>
    </citation>
    <scope>NUCLEOTIDE SEQUENCE [LARGE SCALE GENOMIC DNA]</scope>
    <source>
        <strain evidence="9 11">PT47_8</strain>
    </source>
</reference>
<sequence>MPHDHSDHPHALLPPDPALRVKALETILTRKGLIDPAALDEIIDTYQTKVGPQNGARVVARAWSDPAFKAALLADADPVLSELGYYGRQGEHMVVVENTPEQHNMVVCTLCSCYPWPLLGIPPGWYKSDAYRARAVRAPRAVLSEFGVTLPEGTRVRVWDSTAEVRYLVLPMRPEGSEGLDEDALAALVTRDSMVGTGLPKTPEAP</sequence>
<evidence type="ECO:0000256" key="6">
    <source>
        <dbReference type="PIRSR" id="PIRSR001426-1"/>
    </source>
</evidence>
<dbReference type="EC" id="4.2.1.84" evidence="2"/>
<evidence type="ECO:0000256" key="4">
    <source>
        <dbReference type="ARBA" id="ARBA00023239"/>
    </source>
</evidence>
<accession>A0A1B0ZNR5</accession>
<keyword evidence="10" id="KW-1185">Reference proteome</keyword>
<dbReference type="AlphaFoldDB" id="A0A1B0ZNR5"/>
<organism evidence="8 10">
    <name type="scientific">Phaeobacter gallaeciensis</name>
    <dbReference type="NCBI Taxonomy" id="60890"/>
    <lineage>
        <taxon>Bacteria</taxon>
        <taxon>Pseudomonadati</taxon>
        <taxon>Pseudomonadota</taxon>
        <taxon>Alphaproteobacteria</taxon>
        <taxon>Rhodobacterales</taxon>
        <taxon>Roseobacteraceae</taxon>
        <taxon>Phaeobacter</taxon>
    </lineage>
</organism>
<comment type="similarity">
    <text evidence="1">Belongs to the nitrile hydratase subunit alpha family.</text>
</comment>
<dbReference type="InterPro" id="IPR004232">
    <property type="entry name" value="CN_Hdrtase_a/SCN_Hdrlase_g"/>
</dbReference>